<sequence>MKKKIIYGALLLLIAIQFVRPEKNQGLADTPNDVTHHIDVPESTLKILKTSCYDCHSNHTNYPLYSEIMPFGWFLADHVKDGKKHLNFSDFSKYTKKKIDHKLEETAEEVEKHEMPLSSYLIMHSEARLNESQTQEIIEWVNRERAKLQASGL</sequence>
<dbReference type="Proteomes" id="UP000030185">
    <property type="component" value="Unassembled WGS sequence"/>
</dbReference>
<keyword evidence="3" id="KW-1185">Reference proteome</keyword>
<accession>A0A098LF67</accession>
<reference evidence="2 3" key="1">
    <citation type="submission" date="2014-09" db="EMBL/GenBank/DDBJ databases">
        <title>Sporocytophaga myxococcoides PG-01 genome sequencing.</title>
        <authorList>
            <person name="Liu L."/>
            <person name="Gao P.J."/>
            <person name="Chen G.J."/>
            <person name="Wang L.S."/>
        </authorList>
    </citation>
    <scope>NUCLEOTIDE SEQUENCE [LARGE SCALE GENOMIC DNA]</scope>
    <source>
        <strain evidence="2 3">PG-01</strain>
    </source>
</reference>
<name>A0A098LF67_9BACT</name>
<dbReference type="InterPro" id="IPR025992">
    <property type="entry name" value="Haem-bd"/>
</dbReference>
<proteinExistence type="predicted"/>
<comment type="caution">
    <text evidence="2">The sequence shown here is derived from an EMBL/GenBank/DDBJ whole genome shotgun (WGS) entry which is preliminary data.</text>
</comment>
<dbReference type="RefSeq" id="WP_045464393.1">
    <property type="nucleotide sequence ID" value="NZ_BBLT01000005.1"/>
</dbReference>
<feature type="domain" description="Haem-binding" evidence="1">
    <location>
        <begin position="10"/>
        <end position="145"/>
    </location>
</feature>
<dbReference type="eggNOG" id="COG2010">
    <property type="taxonomic scope" value="Bacteria"/>
</dbReference>
<organism evidence="2 3">
    <name type="scientific">Sporocytophaga myxococcoides</name>
    <dbReference type="NCBI Taxonomy" id="153721"/>
    <lineage>
        <taxon>Bacteria</taxon>
        <taxon>Pseudomonadati</taxon>
        <taxon>Bacteroidota</taxon>
        <taxon>Cytophagia</taxon>
        <taxon>Cytophagales</taxon>
        <taxon>Cytophagaceae</taxon>
        <taxon>Sporocytophaga</taxon>
    </lineage>
</organism>
<dbReference type="STRING" id="153721.MYP_2850"/>
<dbReference type="SMART" id="SM01235">
    <property type="entry name" value="Haem_bd"/>
    <property type="match status" value="1"/>
</dbReference>
<dbReference type="OrthoDB" id="196738at2"/>
<dbReference type="AlphaFoldDB" id="A0A098LF67"/>
<evidence type="ECO:0000313" key="3">
    <source>
        <dbReference type="Proteomes" id="UP000030185"/>
    </source>
</evidence>
<dbReference type="Pfam" id="PF14376">
    <property type="entry name" value="Haem_bd"/>
    <property type="match status" value="1"/>
</dbReference>
<dbReference type="EMBL" id="BBLT01000005">
    <property type="protein sequence ID" value="GAL85621.1"/>
    <property type="molecule type" value="Genomic_DNA"/>
</dbReference>
<evidence type="ECO:0000259" key="1">
    <source>
        <dbReference type="SMART" id="SM01235"/>
    </source>
</evidence>
<gene>
    <name evidence="2" type="ORF">MYP_2850</name>
</gene>
<protein>
    <recommendedName>
        <fullName evidence="1">Haem-binding domain-containing protein</fullName>
    </recommendedName>
</protein>
<evidence type="ECO:0000313" key="2">
    <source>
        <dbReference type="EMBL" id="GAL85621.1"/>
    </source>
</evidence>